<reference evidence="2 3" key="1">
    <citation type="journal article" date="2014" name="Nat. Commun.">
        <title>Klebsormidium flaccidum genome reveals primary factors for plant terrestrial adaptation.</title>
        <authorList>
            <person name="Hori K."/>
            <person name="Maruyama F."/>
            <person name="Fujisawa T."/>
            <person name="Togashi T."/>
            <person name="Yamamoto N."/>
            <person name="Seo M."/>
            <person name="Sato S."/>
            <person name="Yamada T."/>
            <person name="Mori H."/>
            <person name="Tajima N."/>
            <person name="Moriyama T."/>
            <person name="Ikeuchi M."/>
            <person name="Watanabe M."/>
            <person name="Wada H."/>
            <person name="Kobayashi K."/>
            <person name="Saito M."/>
            <person name="Masuda T."/>
            <person name="Sasaki-Sekimoto Y."/>
            <person name="Mashiguchi K."/>
            <person name="Awai K."/>
            <person name="Shimojima M."/>
            <person name="Masuda S."/>
            <person name="Iwai M."/>
            <person name="Nobusawa T."/>
            <person name="Narise T."/>
            <person name="Kondo S."/>
            <person name="Saito H."/>
            <person name="Sato R."/>
            <person name="Murakawa M."/>
            <person name="Ihara Y."/>
            <person name="Oshima-Yamada Y."/>
            <person name="Ohtaka K."/>
            <person name="Satoh M."/>
            <person name="Sonobe K."/>
            <person name="Ishii M."/>
            <person name="Ohtani R."/>
            <person name="Kanamori-Sato M."/>
            <person name="Honoki R."/>
            <person name="Miyazaki D."/>
            <person name="Mochizuki H."/>
            <person name="Umetsu J."/>
            <person name="Higashi K."/>
            <person name="Shibata D."/>
            <person name="Kamiya Y."/>
            <person name="Sato N."/>
            <person name="Nakamura Y."/>
            <person name="Tabata S."/>
            <person name="Ida S."/>
            <person name="Kurokawa K."/>
            <person name="Ohta H."/>
        </authorList>
    </citation>
    <scope>NUCLEOTIDE SEQUENCE [LARGE SCALE GENOMIC DNA]</scope>
    <source>
        <strain evidence="2 3">NIES-2285</strain>
    </source>
</reference>
<dbReference type="InterPro" id="IPR002539">
    <property type="entry name" value="MaoC-like_dom"/>
</dbReference>
<proteinExistence type="predicted"/>
<dbReference type="Pfam" id="PF01575">
    <property type="entry name" value="MaoC_dehydratas"/>
    <property type="match status" value="1"/>
</dbReference>
<dbReference type="InterPro" id="IPR050965">
    <property type="entry name" value="UPF0336/Enoyl-CoA_hydratase"/>
</dbReference>
<evidence type="ECO:0000259" key="1">
    <source>
        <dbReference type="Pfam" id="PF01575"/>
    </source>
</evidence>
<dbReference type="SUPFAM" id="SSF54637">
    <property type="entry name" value="Thioesterase/thiol ester dehydrase-isomerase"/>
    <property type="match status" value="1"/>
</dbReference>
<dbReference type="InterPro" id="IPR029069">
    <property type="entry name" value="HotDog_dom_sf"/>
</dbReference>
<feature type="domain" description="MaoC-like" evidence="1">
    <location>
        <begin position="50"/>
        <end position="148"/>
    </location>
</feature>
<dbReference type="PANTHER" id="PTHR43437">
    <property type="entry name" value="HYDROXYACYL-THIOESTER DEHYDRATASE TYPE 2, MITOCHONDRIAL-RELATED"/>
    <property type="match status" value="1"/>
</dbReference>
<name>A0A1Y1IFX2_KLENI</name>
<dbReference type="OrthoDB" id="3592703at2759"/>
<dbReference type="CDD" id="cd03449">
    <property type="entry name" value="R_hydratase"/>
    <property type="match status" value="1"/>
</dbReference>
<accession>A0A1Y1IFX2</accession>
<dbReference type="GO" id="GO:0005739">
    <property type="term" value="C:mitochondrion"/>
    <property type="evidence" value="ECO:0000318"/>
    <property type="project" value="GO_Central"/>
</dbReference>
<dbReference type="PANTHER" id="PTHR43437:SF3">
    <property type="entry name" value="HYDROXYACYL-THIOESTER DEHYDRATASE TYPE 2, MITOCHONDRIAL"/>
    <property type="match status" value="1"/>
</dbReference>
<dbReference type="Gene3D" id="3.10.129.10">
    <property type="entry name" value="Hotdog Thioesterase"/>
    <property type="match status" value="1"/>
</dbReference>
<sequence length="187" mass="20340">MLRLAHRFPVARSSFSIVKSHQDLQLRLASAKPAAKSASEDVPSTEHLKGRSFELERVFSKKDLLHFGWLTGDSNPIHLEDSAARRANFESCVVHGMLAASLFPAIIGSKYPGAVYLSQEVNFKAPLLVDEHVTATVKCTSAKLLRQTYRAVFSTVCCKDDGTVVIDGVARALIPVASVKAEGMSTK</sequence>
<dbReference type="AlphaFoldDB" id="A0A1Y1IFX2"/>
<dbReference type="Proteomes" id="UP000054558">
    <property type="component" value="Unassembled WGS sequence"/>
</dbReference>
<evidence type="ECO:0000313" key="2">
    <source>
        <dbReference type="EMBL" id="GAQ89533.1"/>
    </source>
</evidence>
<keyword evidence="3" id="KW-1185">Reference proteome</keyword>
<dbReference type="OMA" id="GCVFLHQ"/>
<dbReference type="GO" id="GO:0019171">
    <property type="term" value="F:(3R)-hydroxyacyl-[acyl-carrier-protein] dehydratase activity"/>
    <property type="evidence" value="ECO:0000318"/>
    <property type="project" value="GO_Central"/>
</dbReference>
<dbReference type="GO" id="GO:0006633">
    <property type="term" value="P:fatty acid biosynthetic process"/>
    <property type="evidence" value="ECO:0000318"/>
    <property type="project" value="GO_Central"/>
</dbReference>
<dbReference type="EMBL" id="DF237482">
    <property type="protein sequence ID" value="GAQ89533.1"/>
    <property type="molecule type" value="Genomic_DNA"/>
</dbReference>
<dbReference type="STRING" id="105231.A0A1Y1IFX2"/>
<gene>
    <name evidence="2" type="ORF">KFL_005330080</name>
</gene>
<organism evidence="2 3">
    <name type="scientific">Klebsormidium nitens</name>
    <name type="common">Green alga</name>
    <name type="synonym">Ulothrix nitens</name>
    <dbReference type="NCBI Taxonomy" id="105231"/>
    <lineage>
        <taxon>Eukaryota</taxon>
        <taxon>Viridiplantae</taxon>
        <taxon>Streptophyta</taxon>
        <taxon>Klebsormidiophyceae</taxon>
        <taxon>Klebsormidiales</taxon>
        <taxon>Klebsormidiaceae</taxon>
        <taxon>Klebsormidium</taxon>
    </lineage>
</organism>
<protein>
    <recommendedName>
        <fullName evidence="1">MaoC-like domain-containing protein</fullName>
    </recommendedName>
</protein>
<evidence type="ECO:0000313" key="3">
    <source>
        <dbReference type="Proteomes" id="UP000054558"/>
    </source>
</evidence>